<evidence type="ECO:0000256" key="2">
    <source>
        <dbReference type="ARBA" id="ARBA00011899"/>
    </source>
</evidence>
<dbReference type="InterPro" id="IPR011059">
    <property type="entry name" value="Metal-dep_hydrolase_composite"/>
</dbReference>
<evidence type="ECO:0000256" key="5">
    <source>
        <dbReference type="ARBA" id="ARBA00022801"/>
    </source>
</evidence>
<dbReference type="GO" id="GO:0006046">
    <property type="term" value="P:N-acetylglucosamine catabolic process"/>
    <property type="evidence" value="ECO:0007669"/>
    <property type="project" value="TreeGrafter"/>
</dbReference>
<keyword evidence="15" id="KW-1185">Reference proteome</keyword>
<evidence type="ECO:0000256" key="11">
    <source>
        <dbReference type="PIRSR" id="PIRSR038994-2"/>
    </source>
</evidence>
<dbReference type="Proteomes" id="UP000502248">
    <property type="component" value="Chromosome"/>
</dbReference>
<evidence type="ECO:0000256" key="10">
    <source>
        <dbReference type="PIRSR" id="PIRSR038994-1"/>
    </source>
</evidence>
<dbReference type="PIRSF" id="PIRSF038994">
    <property type="entry name" value="NagA"/>
    <property type="match status" value="1"/>
</dbReference>
<evidence type="ECO:0000313" key="15">
    <source>
        <dbReference type="Proteomes" id="UP000502248"/>
    </source>
</evidence>
<comment type="cofactor">
    <cofactor evidence="12">
        <name>a divalent metal cation</name>
        <dbReference type="ChEBI" id="CHEBI:60240"/>
    </cofactor>
    <text evidence="12">Binds 1 divalent metal cation per subunit.</text>
</comment>
<feature type="binding site" evidence="12">
    <location>
        <position position="222"/>
    </location>
    <ligand>
        <name>Zn(2+)</name>
        <dbReference type="ChEBI" id="CHEBI:29105"/>
    </ligand>
</feature>
<dbReference type="GO" id="GO:0008448">
    <property type="term" value="F:N-acetylglucosamine-6-phosphate deacetylase activity"/>
    <property type="evidence" value="ECO:0007669"/>
    <property type="project" value="UniProtKB-EC"/>
</dbReference>
<dbReference type="PANTHER" id="PTHR11113:SF14">
    <property type="entry name" value="N-ACETYLGLUCOSAMINE-6-PHOSPHATE DEACETYLASE"/>
    <property type="match status" value="1"/>
</dbReference>
<name>A0A7Z2VPR9_9BACL</name>
<dbReference type="Pfam" id="PF01979">
    <property type="entry name" value="Amidohydro_1"/>
    <property type="match status" value="1"/>
</dbReference>
<feature type="binding site" evidence="11">
    <location>
        <begin position="310"/>
        <end position="312"/>
    </location>
    <ligand>
        <name>substrate</name>
    </ligand>
</feature>
<evidence type="ECO:0000259" key="13">
    <source>
        <dbReference type="Pfam" id="PF01979"/>
    </source>
</evidence>
<dbReference type="Gene3D" id="2.30.40.10">
    <property type="entry name" value="Urease, subunit C, domain 1"/>
    <property type="match status" value="1"/>
</dbReference>
<dbReference type="PANTHER" id="PTHR11113">
    <property type="entry name" value="N-ACETYLGLUCOSAMINE-6-PHOSPHATE DEACETYLASE"/>
    <property type="match status" value="1"/>
</dbReference>
<sequence>MATLWYNARIAAPRGILADGYLLVDGTGVIREIGQSANGKVASSEATETRDLNGKLVLPGLIDVHVHGGGGFDTMRGAYDDLDGMSRFHAENGTTSFLATLTTADPDVLESVLAVTAKATKAGVSGAELLGAHLEGPFLNAIRAGAQSKAHIANPDPSLTERFLKASDGSMRLVTLAPELPGGLAAASRFAAAGVTVSAGHTDATFEEMEAAVRHGVTHMTHHFNGMRPLHHREPGAVGAGLLLPSLTIELIADGIHTHPEVVRMAFMTKPISRICMITDAVMCAGLPDGEYGDSVMENGRIYSKDRTTLAGSSLTMIAALRNTIAFTGLPIWRVLPAFTAVPARQIGAQARKGTLEAGKDADFIVVDDQCELWMTIVRGQVVVNRETEG</sequence>
<dbReference type="AlphaFoldDB" id="A0A7Z2VPR9"/>
<comment type="catalytic activity">
    <reaction evidence="7">
        <text>N-acetyl-D-glucosamine 6-phosphate + H2O = D-glucosamine 6-phosphate + acetate</text>
        <dbReference type="Rhea" id="RHEA:22936"/>
        <dbReference type="ChEBI" id="CHEBI:15377"/>
        <dbReference type="ChEBI" id="CHEBI:30089"/>
        <dbReference type="ChEBI" id="CHEBI:57513"/>
        <dbReference type="ChEBI" id="CHEBI:58725"/>
        <dbReference type="EC" id="3.5.1.25"/>
    </reaction>
</comment>
<evidence type="ECO:0000256" key="12">
    <source>
        <dbReference type="PIRSR" id="PIRSR038994-3"/>
    </source>
</evidence>
<dbReference type="EC" id="3.5.1.25" evidence="2"/>
<gene>
    <name evidence="14" type="primary">nagA</name>
    <name evidence="14" type="ORF">HH215_29480</name>
</gene>
<dbReference type="KEGG" id="cheb:HH215_29480"/>
<dbReference type="FunFam" id="3.20.20.140:FF:000004">
    <property type="entry name" value="N-acetylglucosamine-6-phosphate deacetylase"/>
    <property type="match status" value="1"/>
</dbReference>
<feature type="binding site" evidence="11">
    <location>
        <begin position="225"/>
        <end position="226"/>
    </location>
    <ligand>
        <name>substrate</name>
    </ligand>
</feature>
<evidence type="ECO:0000313" key="14">
    <source>
        <dbReference type="EMBL" id="QJD86897.1"/>
    </source>
</evidence>
<dbReference type="InterPro" id="IPR032466">
    <property type="entry name" value="Metal_Hydrolase"/>
</dbReference>
<proteinExistence type="inferred from homology"/>
<evidence type="ECO:0000256" key="7">
    <source>
        <dbReference type="ARBA" id="ARBA00047647"/>
    </source>
</evidence>
<feature type="binding site" evidence="12">
    <location>
        <position position="201"/>
    </location>
    <ligand>
        <name>Zn(2+)</name>
        <dbReference type="ChEBI" id="CHEBI:29105"/>
    </ligand>
</feature>
<comment type="similarity">
    <text evidence="1 9">Belongs to the metallo-dependent hydrolases superfamily. NagA family.</text>
</comment>
<dbReference type="CDD" id="cd00854">
    <property type="entry name" value="NagA"/>
    <property type="match status" value="1"/>
</dbReference>
<dbReference type="InterPro" id="IPR006680">
    <property type="entry name" value="Amidohydro-rel"/>
</dbReference>
<evidence type="ECO:0000256" key="8">
    <source>
        <dbReference type="ARBA" id="ARBA00060590"/>
    </source>
</evidence>
<keyword evidence="6 9" id="KW-0119">Carbohydrate metabolism</keyword>
<evidence type="ECO:0000256" key="6">
    <source>
        <dbReference type="ARBA" id="ARBA00023277"/>
    </source>
</evidence>
<dbReference type="SUPFAM" id="SSF51338">
    <property type="entry name" value="Composite domain of metallo-dependent hydrolases"/>
    <property type="match status" value="1"/>
</dbReference>
<keyword evidence="4 12" id="KW-0479">Metal-binding</keyword>
<dbReference type="SUPFAM" id="SSF51556">
    <property type="entry name" value="Metallo-dependent hydrolases"/>
    <property type="match status" value="1"/>
</dbReference>
<dbReference type="Gene3D" id="3.20.20.140">
    <property type="entry name" value="Metal-dependent hydrolases"/>
    <property type="match status" value="1"/>
</dbReference>
<keyword evidence="5 9" id="KW-0378">Hydrolase</keyword>
<dbReference type="EMBL" id="CP051680">
    <property type="protein sequence ID" value="QJD86897.1"/>
    <property type="molecule type" value="Genomic_DNA"/>
</dbReference>
<evidence type="ECO:0000256" key="3">
    <source>
        <dbReference type="ARBA" id="ARBA00018029"/>
    </source>
</evidence>
<dbReference type="RefSeq" id="WP_169283143.1">
    <property type="nucleotide sequence ID" value="NZ_CP051680.1"/>
</dbReference>
<feature type="binding site" evidence="11">
    <location>
        <position position="233"/>
    </location>
    <ligand>
        <name>substrate</name>
    </ligand>
</feature>
<reference evidence="14 15" key="1">
    <citation type="submission" date="2020-04" db="EMBL/GenBank/DDBJ databases">
        <title>Genome sequencing of novel species.</title>
        <authorList>
            <person name="Heo J."/>
            <person name="Kim S.-J."/>
            <person name="Kim J.-S."/>
            <person name="Hong S.-B."/>
            <person name="Kwon S.-W."/>
        </authorList>
    </citation>
    <scope>NUCLEOTIDE SEQUENCE [LARGE SCALE GENOMIC DNA]</scope>
    <source>
        <strain evidence="14 15">MFER-1</strain>
    </source>
</reference>
<comment type="pathway">
    <text evidence="8">Amino-sugar metabolism; N-acetylneuraminate degradation; D-fructose 6-phosphate from N-acetylneuraminate: step 4/5.</text>
</comment>
<evidence type="ECO:0000256" key="4">
    <source>
        <dbReference type="ARBA" id="ARBA00022723"/>
    </source>
</evidence>
<dbReference type="NCBIfam" id="TIGR00221">
    <property type="entry name" value="nagA"/>
    <property type="match status" value="1"/>
</dbReference>
<accession>A0A7Z2VPR9</accession>
<feature type="binding site" evidence="11">
    <location>
        <position position="146"/>
    </location>
    <ligand>
        <name>substrate</name>
    </ligand>
</feature>
<dbReference type="GO" id="GO:0046872">
    <property type="term" value="F:metal ion binding"/>
    <property type="evidence" value="ECO:0007669"/>
    <property type="project" value="UniProtKB-KW"/>
</dbReference>
<feature type="binding site" evidence="12">
    <location>
        <position position="135"/>
    </location>
    <ligand>
        <name>Zn(2+)</name>
        <dbReference type="ChEBI" id="CHEBI:29105"/>
    </ligand>
</feature>
<dbReference type="InterPro" id="IPR003764">
    <property type="entry name" value="GlcNAc_6-P_deAcase"/>
</dbReference>
<feature type="active site" description="Proton donor/acceptor" evidence="10">
    <location>
        <position position="280"/>
    </location>
</feature>
<feature type="domain" description="Amidohydrolase-related" evidence="13">
    <location>
        <begin position="56"/>
        <end position="383"/>
    </location>
</feature>
<evidence type="ECO:0000256" key="1">
    <source>
        <dbReference type="ARBA" id="ARBA00010716"/>
    </source>
</evidence>
<protein>
    <recommendedName>
        <fullName evidence="3">N-acetylglucosamine-6-phosphate deacetylase</fullName>
        <ecNumber evidence="2">3.5.1.25</ecNumber>
    </recommendedName>
</protein>
<feature type="binding site" evidence="11">
    <location>
        <position position="257"/>
    </location>
    <ligand>
        <name>substrate</name>
    </ligand>
</feature>
<organism evidence="14 15">
    <name type="scientific">Cohnella herbarum</name>
    <dbReference type="NCBI Taxonomy" id="2728023"/>
    <lineage>
        <taxon>Bacteria</taxon>
        <taxon>Bacillati</taxon>
        <taxon>Bacillota</taxon>
        <taxon>Bacilli</taxon>
        <taxon>Bacillales</taxon>
        <taxon>Paenibacillaceae</taxon>
        <taxon>Cohnella</taxon>
    </lineage>
</organism>
<evidence type="ECO:0000256" key="9">
    <source>
        <dbReference type="PIRNR" id="PIRNR038994"/>
    </source>
</evidence>